<feature type="signal peptide" evidence="1">
    <location>
        <begin position="1"/>
        <end position="25"/>
    </location>
</feature>
<gene>
    <name evidence="2" type="ORF">M438DRAFT_357672</name>
</gene>
<dbReference type="Proteomes" id="UP000030706">
    <property type="component" value="Unassembled WGS sequence"/>
</dbReference>
<reference evidence="2 3" key="1">
    <citation type="journal article" date="2014" name="BMC Genomics">
        <title>Genome sequencing of four Aureobasidium pullulans varieties: biotechnological potential, stress tolerance, and description of new species.</title>
        <authorList>
            <person name="Gostin Ar C."/>
            <person name="Ohm R.A."/>
            <person name="Kogej T."/>
            <person name="Sonjak S."/>
            <person name="Turk M."/>
            <person name="Zajc J."/>
            <person name="Zalar P."/>
            <person name="Grube M."/>
            <person name="Sun H."/>
            <person name="Han J."/>
            <person name="Sharma A."/>
            <person name="Chiniquy J."/>
            <person name="Ngan C.Y."/>
            <person name="Lipzen A."/>
            <person name="Barry K."/>
            <person name="Grigoriev I.V."/>
            <person name="Gunde-Cimerman N."/>
        </authorList>
    </citation>
    <scope>NUCLEOTIDE SEQUENCE [LARGE SCALE GENOMIC DNA]</scope>
    <source>
        <strain evidence="2 3">EXF-150</strain>
    </source>
</reference>
<proteinExistence type="predicted"/>
<evidence type="ECO:0008006" key="4">
    <source>
        <dbReference type="Google" id="ProtNLM"/>
    </source>
</evidence>
<dbReference type="OrthoDB" id="3828405at2759"/>
<dbReference type="HOGENOM" id="CLU_128295_0_0_1"/>
<feature type="chain" id="PRO_5001703136" description="Avirulence Effector AvrLm4-7 domain-containing protein" evidence="1">
    <location>
        <begin position="26"/>
        <end position="141"/>
    </location>
</feature>
<evidence type="ECO:0000313" key="3">
    <source>
        <dbReference type="Proteomes" id="UP000030706"/>
    </source>
</evidence>
<dbReference type="GeneID" id="40749498"/>
<name>A0A074X8A0_AURPU</name>
<evidence type="ECO:0000256" key="1">
    <source>
        <dbReference type="SAM" id="SignalP"/>
    </source>
</evidence>
<protein>
    <recommendedName>
        <fullName evidence="4">Avirulence Effector AvrLm4-7 domain-containing protein</fullName>
    </recommendedName>
</protein>
<dbReference type="RefSeq" id="XP_029757907.1">
    <property type="nucleotide sequence ID" value="XM_029907192.1"/>
</dbReference>
<organism evidence="2 3">
    <name type="scientific">Aureobasidium pullulans EXF-150</name>
    <dbReference type="NCBI Taxonomy" id="1043002"/>
    <lineage>
        <taxon>Eukaryota</taxon>
        <taxon>Fungi</taxon>
        <taxon>Dikarya</taxon>
        <taxon>Ascomycota</taxon>
        <taxon>Pezizomycotina</taxon>
        <taxon>Dothideomycetes</taxon>
        <taxon>Dothideomycetidae</taxon>
        <taxon>Dothideales</taxon>
        <taxon>Saccotheciaceae</taxon>
        <taxon>Aureobasidium</taxon>
    </lineage>
</organism>
<keyword evidence="3" id="KW-1185">Reference proteome</keyword>
<accession>A0A074X8A0</accession>
<dbReference type="AlphaFoldDB" id="A0A074X8A0"/>
<dbReference type="EMBL" id="KL584990">
    <property type="protein sequence ID" value="KEQ81720.1"/>
    <property type="molecule type" value="Genomic_DNA"/>
</dbReference>
<sequence length="141" mass="15933">MVHLTAPILLLASLCLLLLTTPTLADTEFDFQNHRYKCQRKSGAIMDAIARHCRKDLHMPTGIARLGESFDGGTNVVSIAAKPACWMDGRVNDQTRVWIPEYWCTRQFWKVCSQGDSRGRGTQIFGGKGCQMFTITDFKKY</sequence>
<evidence type="ECO:0000313" key="2">
    <source>
        <dbReference type="EMBL" id="KEQ81720.1"/>
    </source>
</evidence>
<keyword evidence="1" id="KW-0732">Signal</keyword>